<protein>
    <submittedName>
        <fullName evidence="1">Uncharacterized protein</fullName>
    </submittedName>
</protein>
<sequence length="34" mass="3790">MCVHFGIANPLKPIDQRLHSNGLKAKSTTSHLFQ</sequence>
<reference evidence="1" key="2">
    <citation type="journal article" date="2015" name="Data Brief">
        <title>Shoot transcriptome of the giant reed, Arundo donax.</title>
        <authorList>
            <person name="Barrero R.A."/>
            <person name="Guerrero F.D."/>
            <person name="Moolhuijzen P."/>
            <person name="Goolsby J.A."/>
            <person name="Tidwell J."/>
            <person name="Bellgard S.E."/>
            <person name="Bellgard M.I."/>
        </authorList>
    </citation>
    <scope>NUCLEOTIDE SEQUENCE</scope>
    <source>
        <tissue evidence="1">Shoot tissue taken approximately 20 cm above the soil surface</tissue>
    </source>
</reference>
<evidence type="ECO:0000313" key="1">
    <source>
        <dbReference type="EMBL" id="JAD36838.1"/>
    </source>
</evidence>
<accession>A0A0A8ZGM7</accession>
<dbReference type="AlphaFoldDB" id="A0A0A8ZGM7"/>
<reference evidence="1" key="1">
    <citation type="submission" date="2014-09" db="EMBL/GenBank/DDBJ databases">
        <authorList>
            <person name="Magalhaes I.L.F."/>
            <person name="Oliveira U."/>
            <person name="Santos F.R."/>
            <person name="Vidigal T.H.D.A."/>
            <person name="Brescovit A.D."/>
            <person name="Santos A.J."/>
        </authorList>
    </citation>
    <scope>NUCLEOTIDE SEQUENCE</scope>
    <source>
        <tissue evidence="1">Shoot tissue taken approximately 20 cm above the soil surface</tissue>
    </source>
</reference>
<dbReference type="EMBL" id="GBRH01261057">
    <property type="protein sequence ID" value="JAD36838.1"/>
    <property type="molecule type" value="Transcribed_RNA"/>
</dbReference>
<proteinExistence type="predicted"/>
<organism evidence="1">
    <name type="scientific">Arundo donax</name>
    <name type="common">Giant reed</name>
    <name type="synonym">Donax arundinaceus</name>
    <dbReference type="NCBI Taxonomy" id="35708"/>
    <lineage>
        <taxon>Eukaryota</taxon>
        <taxon>Viridiplantae</taxon>
        <taxon>Streptophyta</taxon>
        <taxon>Embryophyta</taxon>
        <taxon>Tracheophyta</taxon>
        <taxon>Spermatophyta</taxon>
        <taxon>Magnoliopsida</taxon>
        <taxon>Liliopsida</taxon>
        <taxon>Poales</taxon>
        <taxon>Poaceae</taxon>
        <taxon>PACMAD clade</taxon>
        <taxon>Arundinoideae</taxon>
        <taxon>Arundineae</taxon>
        <taxon>Arundo</taxon>
    </lineage>
</organism>
<name>A0A0A8ZGM7_ARUDO</name>